<dbReference type="PANTHER" id="PTHR46366:SF8">
    <property type="entry name" value="PRO-APOPTOTIC SERINE PROTEASE NMA111"/>
    <property type="match status" value="1"/>
</dbReference>
<proteinExistence type="inferred from homology"/>
<dbReference type="InterPro" id="IPR001940">
    <property type="entry name" value="Peptidase_S1C"/>
</dbReference>
<dbReference type="EMBL" id="DS022301">
    <property type="protein sequence ID" value="OAJ38426.1"/>
    <property type="molecule type" value="Genomic_DNA"/>
</dbReference>
<dbReference type="SMART" id="SM00228">
    <property type="entry name" value="PDZ"/>
    <property type="match status" value="2"/>
</dbReference>
<reference evidence="5 6" key="1">
    <citation type="submission" date="2006-10" db="EMBL/GenBank/DDBJ databases">
        <title>The Genome Sequence of Batrachochytrium dendrobatidis JEL423.</title>
        <authorList>
            <consortium name="The Broad Institute Genome Sequencing Platform"/>
            <person name="Birren B."/>
            <person name="Lander E."/>
            <person name="Galagan J."/>
            <person name="Cuomo C."/>
            <person name="Devon K."/>
            <person name="Jaffe D."/>
            <person name="Butler J."/>
            <person name="Alvarez P."/>
            <person name="Gnerre S."/>
            <person name="Grabherr M."/>
            <person name="Kleber M."/>
            <person name="Mauceli E."/>
            <person name="Brockman W."/>
            <person name="Young S."/>
            <person name="LaButti K."/>
            <person name="Sykes S."/>
            <person name="DeCaprio D."/>
            <person name="Crawford M."/>
            <person name="Koehrsen M."/>
            <person name="Engels R."/>
            <person name="Montgomery P."/>
            <person name="Pearson M."/>
            <person name="Howarth C."/>
            <person name="Larson L."/>
            <person name="White J."/>
            <person name="O'Leary S."/>
            <person name="Kodira C."/>
            <person name="Zeng Q."/>
            <person name="Yandava C."/>
            <person name="Alvarado L."/>
            <person name="Longcore J."/>
            <person name="James T."/>
        </authorList>
    </citation>
    <scope>NUCLEOTIDE SEQUENCE [LARGE SCALE GENOMIC DNA]</scope>
    <source>
        <strain evidence="5 6">JEL423</strain>
    </source>
</reference>
<dbReference type="OrthoDB" id="4217619at2759"/>
<dbReference type="CDD" id="cd06786">
    <property type="entry name" value="cpPDZ1_ScNma111-like"/>
    <property type="match status" value="1"/>
</dbReference>
<evidence type="ECO:0000256" key="2">
    <source>
        <dbReference type="ARBA" id="ARBA00022737"/>
    </source>
</evidence>
<dbReference type="InterPro" id="IPR001478">
    <property type="entry name" value="PDZ"/>
</dbReference>
<dbReference type="GO" id="GO:0006508">
    <property type="term" value="P:proteolysis"/>
    <property type="evidence" value="ECO:0007669"/>
    <property type="project" value="InterPro"/>
</dbReference>
<dbReference type="InterPro" id="IPR009003">
    <property type="entry name" value="Peptidase_S1_PA"/>
</dbReference>
<organism evidence="5 6">
    <name type="scientific">Batrachochytrium dendrobatidis (strain JEL423)</name>
    <dbReference type="NCBI Taxonomy" id="403673"/>
    <lineage>
        <taxon>Eukaryota</taxon>
        <taxon>Fungi</taxon>
        <taxon>Fungi incertae sedis</taxon>
        <taxon>Chytridiomycota</taxon>
        <taxon>Chytridiomycota incertae sedis</taxon>
        <taxon>Chytridiomycetes</taxon>
        <taxon>Rhizophydiales</taxon>
        <taxon>Rhizophydiales incertae sedis</taxon>
        <taxon>Batrachochytrium</taxon>
    </lineage>
</organism>
<feature type="domain" description="PDZ" evidence="4">
    <location>
        <begin position="358"/>
        <end position="436"/>
    </location>
</feature>
<keyword evidence="2" id="KW-0677">Repeat</keyword>
<dbReference type="AlphaFoldDB" id="A0A177WF49"/>
<dbReference type="CDD" id="cd06719">
    <property type="entry name" value="PDZ2-4_Nma111p-like"/>
    <property type="match status" value="1"/>
</dbReference>
<feature type="compositionally biased region" description="Polar residues" evidence="3">
    <location>
        <begin position="56"/>
        <end position="71"/>
    </location>
</feature>
<reference evidence="5 6" key="2">
    <citation type="submission" date="2016-05" db="EMBL/GenBank/DDBJ databases">
        <title>Lineage-specific infection strategies underlie the spectrum of fungal disease in amphibians.</title>
        <authorList>
            <person name="Cuomo C.A."/>
            <person name="Farrer R.A."/>
            <person name="James T."/>
            <person name="Longcore J."/>
            <person name="Birren B."/>
        </authorList>
    </citation>
    <scope>NUCLEOTIDE SEQUENCE [LARGE SCALE GENOMIC DNA]</scope>
    <source>
        <strain evidence="5 6">JEL423</strain>
    </source>
</reference>
<dbReference type="Gene3D" id="2.40.10.120">
    <property type="match status" value="2"/>
</dbReference>
<comment type="similarity">
    <text evidence="1">Belongs to the peptidase S1C family.</text>
</comment>
<name>A0A177WF49_BATDL</name>
<evidence type="ECO:0000256" key="3">
    <source>
        <dbReference type="SAM" id="MobiDB-lite"/>
    </source>
</evidence>
<dbReference type="SUPFAM" id="SSF50156">
    <property type="entry name" value="PDZ domain-like"/>
    <property type="match status" value="2"/>
</dbReference>
<evidence type="ECO:0000313" key="5">
    <source>
        <dbReference type="EMBL" id="OAJ38426.1"/>
    </source>
</evidence>
<feature type="region of interest" description="Disordered" evidence="3">
    <location>
        <begin position="56"/>
        <end position="84"/>
    </location>
</feature>
<dbReference type="PANTHER" id="PTHR46366">
    <property type="entry name" value="PRO-APOPTOTIC SERINE PROTEASE NMA111"/>
    <property type="match status" value="1"/>
</dbReference>
<dbReference type="GO" id="GO:0004252">
    <property type="term" value="F:serine-type endopeptidase activity"/>
    <property type="evidence" value="ECO:0007669"/>
    <property type="project" value="InterPro"/>
</dbReference>
<evidence type="ECO:0000256" key="1">
    <source>
        <dbReference type="ARBA" id="ARBA00010541"/>
    </source>
</evidence>
<dbReference type="Pfam" id="PF12812">
    <property type="entry name" value="PDZ_1"/>
    <property type="match status" value="2"/>
</dbReference>
<dbReference type="PRINTS" id="PR00834">
    <property type="entry name" value="PROTEASES2C"/>
</dbReference>
<accession>A0A177WF49</accession>
<dbReference type="Proteomes" id="UP000077115">
    <property type="component" value="Unassembled WGS sequence"/>
</dbReference>
<dbReference type="Pfam" id="PF13365">
    <property type="entry name" value="Trypsin_2"/>
    <property type="match status" value="1"/>
</dbReference>
<sequence>MLPNSSEMHLDTISNGNTMQHTLDCDLNQRQKRRCTAAAGLDETGRNQTDFVQSAMTDTSAETINSSTKTLPTPHMDLDSQSSVHDSHYPLHKEISFPAADVKISAYHTEWQTTISSVLPALVSIRFSQVAAFDTEGPLTSEATGFVVDAKLGLILTNRHVACSGPFLGEAIWHDHEEVDVFPVYRDPVHDFGFLKFNPTEIRYMGVKEIELAPDLAQVGLEIRVVGNDAGEKLSILSGSISRLDRNAPFYGDMTYNDFNTFYLQAASSTSGGSSGSPVLNLQGKAVGLQAGGHTKAATDFFFPLDRKLNSRIWFCLHCYTDIYIGVKRALELLRNDQIIPRGTIQVQFLHRPFDEVRRLGLCKETEETVRKLDPKEIGMLVADVVVPKGPGFGMLDEGDVLITVNGQVITKFVPLEDILDNSVGKSVHIKVERGGEELEFDIPVQDLHSITPDRYVEIGGAKLNNLSYQLARQYCVPVSGVFLSEPAGMLRLTGAPDAGWIITTVDTIPTPDLDSLIAVFQKIPDRKRIPVTYYSIADVHSLSVGIINVDRHWSSFRLAVRNDKTGLWDFTQLGDPIAPIAIEPMNATFQQLDESLGPAQHLFQSMVKVNMSIPCRIDGFPKSRKQGAGLILDSKRGLVVVARNIVPFAMGDVTLTFSDSIIIPGKIEFLHPTQNISIVSYDPRLIGTTPVKSAPISSVSLAQGHRVTLVAFNHNQHPICIETTVTDISPATIPINAIPRFRAINFDSISLDTPLAHQCSSGVLADAEGRVQGLWLSFLGERTSSGGDNEYHLGLDIRFIIDTILPSLQKGVKPRLNGLSAEFVPIQISQSRNMGVTDEWVKRIEKANPKRRQIFMVKKTETGMKTGQVLKDLDLVLAISGKVVTLVSELDVREDWGEFIQMTVMRNKIEMQLTVPTDEMDGDSTHHVVIWGGAILQEPHKAVLQQSKTTPSRVYVTGRAQGSPAYTYGLTPTEWLTHVNNKPTPTLKEFVAAVKDLPDNSYVRVKTVTFDLIPWVISVKVVKHYWPTIEMVRDVTETTGWRKIEGV</sequence>
<dbReference type="STRING" id="403673.A0A177WF49"/>
<dbReference type="SUPFAM" id="SSF50494">
    <property type="entry name" value="Trypsin-like serine proteases"/>
    <property type="match status" value="2"/>
</dbReference>
<evidence type="ECO:0000313" key="6">
    <source>
        <dbReference type="Proteomes" id="UP000077115"/>
    </source>
</evidence>
<protein>
    <recommendedName>
        <fullName evidence="4">PDZ domain-containing protein</fullName>
    </recommendedName>
</protein>
<dbReference type="InterPro" id="IPR036034">
    <property type="entry name" value="PDZ_sf"/>
</dbReference>
<evidence type="ECO:0000259" key="4">
    <source>
        <dbReference type="SMART" id="SM00228"/>
    </source>
</evidence>
<feature type="domain" description="PDZ" evidence="4">
    <location>
        <begin position="931"/>
        <end position="1012"/>
    </location>
</feature>
<dbReference type="VEuPathDB" id="FungiDB:BDEG_22362"/>
<feature type="region of interest" description="Disordered" evidence="3">
    <location>
        <begin position="1"/>
        <end position="20"/>
    </location>
</feature>
<dbReference type="InterPro" id="IPR025926">
    <property type="entry name" value="PDZ-like_dom"/>
</dbReference>
<dbReference type="Gene3D" id="2.30.42.10">
    <property type="match status" value="2"/>
</dbReference>
<gene>
    <name evidence="5" type="ORF">BDEG_22362</name>
</gene>